<name>A0ACC0Y445_9ROSI</name>
<dbReference type="EMBL" id="CM047743">
    <property type="protein sequence ID" value="KAJ0029782.1"/>
    <property type="molecule type" value="Genomic_DNA"/>
</dbReference>
<accession>A0ACC0Y445</accession>
<organism evidence="1 2">
    <name type="scientific">Pistacia integerrima</name>
    <dbReference type="NCBI Taxonomy" id="434235"/>
    <lineage>
        <taxon>Eukaryota</taxon>
        <taxon>Viridiplantae</taxon>
        <taxon>Streptophyta</taxon>
        <taxon>Embryophyta</taxon>
        <taxon>Tracheophyta</taxon>
        <taxon>Spermatophyta</taxon>
        <taxon>Magnoliopsida</taxon>
        <taxon>eudicotyledons</taxon>
        <taxon>Gunneridae</taxon>
        <taxon>Pentapetalae</taxon>
        <taxon>rosids</taxon>
        <taxon>malvids</taxon>
        <taxon>Sapindales</taxon>
        <taxon>Anacardiaceae</taxon>
        <taxon>Pistacia</taxon>
    </lineage>
</organism>
<evidence type="ECO:0000313" key="2">
    <source>
        <dbReference type="Proteomes" id="UP001163603"/>
    </source>
</evidence>
<keyword evidence="2" id="KW-1185">Reference proteome</keyword>
<dbReference type="Proteomes" id="UP001163603">
    <property type="component" value="Chromosome 8"/>
</dbReference>
<comment type="caution">
    <text evidence="1">The sequence shown here is derived from an EMBL/GenBank/DDBJ whole genome shotgun (WGS) entry which is preliminary data.</text>
</comment>
<protein>
    <submittedName>
        <fullName evidence="1">Uncharacterized protein</fullName>
    </submittedName>
</protein>
<evidence type="ECO:0000313" key="1">
    <source>
        <dbReference type="EMBL" id="KAJ0029782.1"/>
    </source>
</evidence>
<gene>
    <name evidence="1" type="ORF">Pint_14694</name>
</gene>
<sequence>MATIAVDMMLRCAIDCSLSLNDFDKERRPYHKNCGCALHNLKGVCSNACSKRNSISFSEKKSWPHCSLSTNMVVASTSSVSNNFSSQTSRSTDSTALSSTFRIIKDAIANGGLSSTNRSGRSN</sequence>
<proteinExistence type="predicted"/>
<reference evidence="2" key="1">
    <citation type="journal article" date="2023" name="G3 (Bethesda)">
        <title>Genome assembly and association tests identify interacting loci associated with vigor, precocity, and sex in interspecific pistachio rootstocks.</title>
        <authorList>
            <person name="Palmer W."/>
            <person name="Jacygrad E."/>
            <person name="Sagayaradj S."/>
            <person name="Cavanaugh K."/>
            <person name="Han R."/>
            <person name="Bertier L."/>
            <person name="Beede B."/>
            <person name="Kafkas S."/>
            <person name="Golino D."/>
            <person name="Preece J."/>
            <person name="Michelmore R."/>
        </authorList>
    </citation>
    <scope>NUCLEOTIDE SEQUENCE [LARGE SCALE GENOMIC DNA]</scope>
</reference>